<feature type="compositionally biased region" description="Acidic residues" evidence="1">
    <location>
        <begin position="430"/>
        <end position="449"/>
    </location>
</feature>
<evidence type="ECO:0000256" key="1">
    <source>
        <dbReference type="SAM" id="MobiDB-lite"/>
    </source>
</evidence>
<feature type="compositionally biased region" description="Low complexity" evidence="1">
    <location>
        <begin position="316"/>
        <end position="327"/>
    </location>
</feature>
<evidence type="ECO:0000313" key="3">
    <source>
        <dbReference type="Proteomes" id="UP000245609"/>
    </source>
</evidence>
<feature type="compositionally biased region" description="Low complexity" evidence="1">
    <location>
        <begin position="69"/>
        <end position="81"/>
    </location>
</feature>
<feature type="compositionally biased region" description="Polar residues" evidence="1">
    <location>
        <begin position="107"/>
        <end position="117"/>
    </location>
</feature>
<feature type="region of interest" description="Disordered" evidence="1">
    <location>
        <begin position="361"/>
        <end position="449"/>
    </location>
</feature>
<proteinExistence type="predicted"/>
<dbReference type="Proteomes" id="UP000245609">
    <property type="component" value="Unassembled WGS sequence"/>
</dbReference>
<evidence type="ECO:0000313" key="2">
    <source>
        <dbReference type="EMBL" id="PVV02109.1"/>
    </source>
</evidence>
<dbReference type="EMBL" id="MBFS01000609">
    <property type="protein sequence ID" value="PVV02109.1"/>
    <property type="molecule type" value="Genomic_DNA"/>
</dbReference>
<sequence>MPALTSRNIAEVINDSASTVVKRAPSKNNSVPGRGVNAFVKRQAASNQAGARTSSRQTDMNSPERKENLGSSSGESRSLSRSSKESTDVSVDTDASTIDRSKITVPVVSTDSPGTKNQKQEQSRTIIERVGRKTNLSPAEIKAIEEVVNKKNITLGDGIKVNVKAINISAASPSPSSGTGTGKLIGELENIELGSNTLPKNSMNKGSEALTKSREPTTKISETVRPSGNSPKKNITILSVSGDSTAPSTRKKRESGLPPDTEIIEADDALTTSEANPKNIACIALDAEKNTILSTIKIVEESREKIKATMNRMNKSSSQKSASSVESVFEEAGIEQPESRLTTESGIADLKKSLKEIEEKIKTSCKGNEPEKADITVKKDSQEKSVRISSPSTEKSGVKMNSAVTSSENPISKNESSEEKEDSEGSKENEDSEEEAESDRVDSEEEEEE</sequence>
<comment type="caution">
    <text evidence="2">The sequence shown here is derived from an EMBL/GenBank/DDBJ whole genome shotgun (WGS) entry which is preliminary data.</text>
</comment>
<feature type="compositionally biased region" description="Polar residues" evidence="1">
    <location>
        <begin position="44"/>
        <end position="61"/>
    </location>
</feature>
<feature type="region of interest" description="Disordered" evidence="1">
    <location>
        <begin position="21"/>
        <end position="124"/>
    </location>
</feature>
<organism evidence="2 3">
    <name type="scientific">Smittium megazygosporum</name>
    <dbReference type="NCBI Taxonomy" id="133381"/>
    <lineage>
        <taxon>Eukaryota</taxon>
        <taxon>Fungi</taxon>
        <taxon>Fungi incertae sedis</taxon>
        <taxon>Zoopagomycota</taxon>
        <taxon>Kickxellomycotina</taxon>
        <taxon>Harpellomycetes</taxon>
        <taxon>Harpellales</taxon>
        <taxon>Legeriomycetaceae</taxon>
        <taxon>Smittium</taxon>
    </lineage>
</organism>
<dbReference type="AlphaFoldDB" id="A0A2T9ZBY2"/>
<gene>
    <name evidence="2" type="ORF">BB560_003447</name>
</gene>
<protein>
    <submittedName>
        <fullName evidence="2">Uncharacterized protein</fullName>
    </submittedName>
</protein>
<feature type="region of interest" description="Disordered" evidence="1">
    <location>
        <begin position="310"/>
        <end position="345"/>
    </location>
</feature>
<keyword evidence="3" id="KW-1185">Reference proteome</keyword>
<reference evidence="2 3" key="1">
    <citation type="journal article" date="2018" name="MBio">
        <title>Comparative Genomics Reveals the Core Gene Toolbox for the Fungus-Insect Symbiosis.</title>
        <authorList>
            <person name="Wang Y."/>
            <person name="Stata M."/>
            <person name="Wang W."/>
            <person name="Stajich J.E."/>
            <person name="White M.M."/>
            <person name="Moncalvo J.M."/>
        </authorList>
    </citation>
    <scope>NUCLEOTIDE SEQUENCE [LARGE SCALE GENOMIC DNA]</scope>
    <source>
        <strain evidence="2 3">SC-DP-2</strain>
    </source>
</reference>
<accession>A0A2T9ZBY2</accession>
<feature type="compositionally biased region" description="Basic and acidic residues" evidence="1">
    <location>
        <begin position="361"/>
        <end position="386"/>
    </location>
</feature>
<feature type="region of interest" description="Disordered" evidence="1">
    <location>
        <begin position="195"/>
        <end position="259"/>
    </location>
</feature>
<name>A0A2T9ZBY2_9FUNG</name>
<feature type="compositionally biased region" description="Polar residues" evidence="1">
    <location>
        <begin position="195"/>
        <end position="205"/>
    </location>
</feature>
<feature type="compositionally biased region" description="Polar residues" evidence="1">
    <location>
        <begin position="218"/>
        <end position="248"/>
    </location>
</feature>